<dbReference type="InterPro" id="IPR036393">
    <property type="entry name" value="AceGlu_kinase-like_sf"/>
</dbReference>
<proteinExistence type="predicted"/>
<dbReference type="InterPro" id="IPR003964">
    <property type="entry name" value="Carb_kinase"/>
</dbReference>
<evidence type="ECO:0000313" key="4">
    <source>
        <dbReference type="Proteomes" id="UP000095492"/>
    </source>
</evidence>
<keyword evidence="2 3" id="KW-0418">Kinase</keyword>
<name>A0A173VBM5_EUBRA</name>
<gene>
    <name evidence="3" type="primary">arcC2</name>
    <name evidence="3" type="ORF">ERS852448_02651</name>
</gene>
<keyword evidence="1 3" id="KW-0808">Transferase</keyword>
<dbReference type="AlphaFoldDB" id="A0A173VBM5"/>
<evidence type="ECO:0000256" key="1">
    <source>
        <dbReference type="ARBA" id="ARBA00022679"/>
    </source>
</evidence>
<dbReference type="PANTHER" id="PTHR30409">
    <property type="entry name" value="CARBAMATE KINASE"/>
    <property type="match status" value="1"/>
</dbReference>
<protein>
    <submittedName>
        <fullName evidence="3">Carbamate kinase 2</fullName>
        <ecNumber evidence="3">2.7.2.2</ecNumber>
    </submittedName>
</protein>
<evidence type="ECO:0000313" key="3">
    <source>
        <dbReference type="EMBL" id="CUN23555.1"/>
    </source>
</evidence>
<organism evidence="3 4">
    <name type="scientific">Eubacterium ramulus</name>
    <dbReference type="NCBI Taxonomy" id="39490"/>
    <lineage>
        <taxon>Bacteria</taxon>
        <taxon>Bacillati</taxon>
        <taxon>Bacillota</taxon>
        <taxon>Clostridia</taxon>
        <taxon>Eubacteriales</taxon>
        <taxon>Eubacteriaceae</taxon>
        <taxon>Eubacterium</taxon>
    </lineage>
</organism>
<dbReference type="GO" id="GO:0005829">
    <property type="term" value="C:cytosol"/>
    <property type="evidence" value="ECO:0007669"/>
    <property type="project" value="TreeGrafter"/>
</dbReference>
<reference evidence="3 4" key="1">
    <citation type="submission" date="2015-09" db="EMBL/GenBank/DDBJ databases">
        <authorList>
            <consortium name="Pathogen Informatics"/>
        </authorList>
    </citation>
    <scope>NUCLEOTIDE SEQUENCE [LARGE SCALE GENOMIC DNA]</scope>
    <source>
        <strain evidence="3 4">2789STDY5608891</strain>
    </source>
</reference>
<dbReference type="Proteomes" id="UP000095492">
    <property type="component" value="Unassembled WGS sequence"/>
</dbReference>
<dbReference type="STRING" id="39490.ERS852448_02651"/>
<dbReference type="EMBL" id="CYYA01000024">
    <property type="protein sequence ID" value="CUN23555.1"/>
    <property type="molecule type" value="Genomic_DNA"/>
</dbReference>
<dbReference type="SUPFAM" id="SSF53633">
    <property type="entry name" value="Carbamate kinase-like"/>
    <property type="match status" value="1"/>
</dbReference>
<dbReference type="EC" id="2.7.2.2" evidence="3"/>
<sequence length="53" mass="5585">MEEGHFAPGSMLPKVQAAVEFAESGEGRTALITLLQKAKDGVNGTTGTRIIKK</sequence>
<dbReference type="PANTHER" id="PTHR30409:SF1">
    <property type="entry name" value="CARBAMATE KINASE-RELATED"/>
    <property type="match status" value="1"/>
</dbReference>
<evidence type="ECO:0000256" key="2">
    <source>
        <dbReference type="ARBA" id="ARBA00022777"/>
    </source>
</evidence>
<accession>A0A173VBM5</accession>
<dbReference type="GO" id="GO:0019546">
    <property type="term" value="P:L-arginine deiminase pathway"/>
    <property type="evidence" value="ECO:0007669"/>
    <property type="project" value="TreeGrafter"/>
</dbReference>
<dbReference type="Gene3D" id="3.40.1160.10">
    <property type="entry name" value="Acetylglutamate kinase-like"/>
    <property type="match status" value="1"/>
</dbReference>
<dbReference type="GO" id="GO:0008804">
    <property type="term" value="F:carbamate kinase activity"/>
    <property type="evidence" value="ECO:0007669"/>
    <property type="project" value="UniProtKB-EC"/>
</dbReference>